<evidence type="ECO:0000256" key="1">
    <source>
        <dbReference type="ARBA" id="ARBA00001946"/>
    </source>
</evidence>
<keyword evidence="9" id="KW-1185">Reference proteome</keyword>
<reference evidence="9" key="1">
    <citation type="submission" date="2024-04" db="EMBL/GenBank/DDBJ databases">
        <authorList>
            <person name="Shaw F."/>
            <person name="Minotto A."/>
        </authorList>
    </citation>
    <scope>NUCLEOTIDE SEQUENCE [LARGE SCALE GENOMIC DNA]</scope>
</reference>
<dbReference type="EC" id="4.2.3.-" evidence="6"/>
<dbReference type="PANTHER" id="PTHR35201">
    <property type="entry name" value="TERPENE SYNTHASE"/>
    <property type="match status" value="1"/>
</dbReference>
<evidence type="ECO:0000313" key="9">
    <source>
        <dbReference type="Proteomes" id="UP001497453"/>
    </source>
</evidence>
<dbReference type="SFLD" id="SFLDS00005">
    <property type="entry name" value="Isoprenoid_Synthase_Type_I"/>
    <property type="match status" value="1"/>
</dbReference>
<evidence type="ECO:0000256" key="3">
    <source>
        <dbReference type="ARBA" id="ARBA00022723"/>
    </source>
</evidence>
<comment type="cofactor">
    <cofactor evidence="1 6">
        <name>Mg(2+)</name>
        <dbReference type="ChEBI" id="CHEBI:18420"/>
    </cofactor>
</comment>
<keyword evidence="5 6" id="KW-0456">Lyase</keyword>
<sequence>MSAKPSTGVRFYIPDTLRNWPWPRRLNPHYAVCKAESAAWCESFKAFSPKAQNAFNRCDFNLLASLAFPRLDKDGCRIGCDLMNVFFVFDEYSDVADAKEVRKQADIIMDALRNPSIPRPVGEWIGGEITRQFWENAVKTTTLTAQRRFINTFQLYTDSVVQQAADRDNHHIRSVEHYLELRRDTIGAKPSFAILEVKMDLPDEVLNHPSIVALTSACIDMLIIGNDLCSYNVEQARGDDGHNLVTIVMHERKCDLHSALEWIGKLHDELADKFLSILKEVPSFGNPVVDEQASVYVDGLGNWVTANDCWSFESERYFGKKGLEIQKTRVVDLLPKETGEPPYKYVSPSAQRKTFLDIWAPGSRDGLKLPVFVSIGILFGVCLLVSPSISLAFIDPFKL</sequence>
<dbReference type="InterPro" id="IPR034686">
    <property type="entry name" value="Terpene_cyclase-like_2"/>
</dbReference>
<proteinExistence type="inferred from homology"/>
<dbReference type="SUPFAM" id="SSF48576">
    <property type="entry name" value="Terpenoid synthases"/>
    <property type="match status" value="1"/>
</dbReference>
<keyword evidence="7" id="KW-0812">Transmembrane</keyword>
<evidence type="ECO:0000256" key="6">
    <source>
        <dbReference type="RuleBase" id="RU366034"/>
    </source>
</evidence>
<protein>
    <recommendedName>
        <fullName evidence="6">Terpene synthase</fullName>
        <ecNumber evidence="6">4.2.3.-</ecNumber>
    </recommendedName>
</protein>
<evidence type="ECO:0000256" key="4">
    <source>
        <dbReference type="ARBA" id="ARBA00022842"/>
    </source>
</evidence>
<keyword evidence="3 6" id="KW-0479">Metal-binding</keyword>
<gene>
    <name evidence="8" type="ORF">GFSPODELE1_LOCUS1260</name>
</gene>
<organism evidence="8 9">
    <name type="scientific">Somion occarium</name>
    <dbReference type="NCBI Taxonomy" id="3059160"/>
    <lineage>
        <taxon>Eukaryota</taxon>
        <taxon>Fungi</taxon>
        <taxon>Dikarya</taxon>
        <taxon>Basidiomycota</taxon>
        <taxon>Agaricomycotina</taxon>
        <taxon>Agaricomycetes</taxon>
        <taxon>Polyporales</taxon>
        <taxon>Cerrenaceae</taxon>
        <taxon>Somion</taxon>
    </lineage>
</organism>
<comment type="similarity">
    <text evidence="2 6">Belongs to the terpene synthase family.</text>
</comment>
<evidence type="ECO:0000313" key="8">
    <source>
        <dbReference type="EMBL" id="CAL1696589.1"/>
    </source>
</evidence>
<dbReference type="InterPro" id="IPR008949">
    <property type="entry name" value="Isoprenoid_synthase_dom_sf"/>
</dbReference>
<feature type="transmembrane region" description="Helical" evidence="7">
    <location>
        <begin position="371"/>
        <end position="394"/>
    </location>
</feature>
<keyword evidence="7" id="KW-1133">Transmembrane helix</keyword>
<accession>A0ABP1CPB8</accession>
<dbReference type="Pfam" id="PF19086">
    <property type="entry name" value="Terpene_syn_C_2"/>
    <property type="match status" value="1"/>
</dbReference>
<dbReference type="SFLD" id="SFLDG01020">
    <property type="entry name" value="Terpene_Cyclase_Like_2"/>
    <property type="match status" value="1"/>
</dbReference>
<name>A0ABP1CPB8_9APHY</name>
<evidence type="ECO:0000256" key="5">
    <source>
        <dbReference type="ARBA" id="ARBA00023239"/>
    </source>
</evidence>
<dbReference type="EMBL" id="OZ037944">
    <property type="protein sequence ID" value="CAL1696589.1"/>
    <property type="molecule type" value="Genomic_DNA"/>
</dbReference>
<dbReference type="PANTHER" id="PTHR35201:SF4">
    <property type="entry name" value="BETA-PINACENE SYNTHASE-RELATED"/>
    <property type="match status" value="1"/>
</dbReference>
<evidence type="ECO:0000256" key="2">
    <source>
        <dbReference type="ARBA" id="ARBA00006333"/>
    </source>
</evidence>
<keyword evidence="4 6" id="KW-0460">Magnesium</keyword>
<dbReference type="Gene3D" id="1.10.600.10">
    <property type="entry name" value="Farnesyl Diphosphate Synthase"/>
    <property type="match status" value="1"/>
</dbReference>
<evidence type="ECO:0000256" key="7">
    <source>
        <dbReference type="SAM" id="Phobius"/>
    </source>
</evidence>
<keyword evidence="7" id="KW-0472">Membrane</keyword>
<dbReference type="Proteomes" id="UP001497453">
    <property type="component" value="Chromosome 1"/>
</dbReference>